<feature type="compositionally biased region" description="Low complexity" evidence="3">
    <location>
        <begin position="91"/>
        <end position="108"/>
    </location>
</feature>
<name>A0A022PU76_ERYGU</name>
<dbReference type="PANTHER" id="PTHR46935">
    <property type="entry name" value="OS01G0674700 PROTEIN"/>
    <property type="match status" value="1"/>
</dbReference>
<sequence length="732" mass="83552">MIGGLSVSESAIEALSLINYTHSSFFHGGSSVLRGSVAVIAPRRKKQKIIATRSALSDGSGVVLDKEFDFEPSFGDYLKAMESVKTDRDNNNNNNNNNNNSNSKSISNTSRKQRIVKKNVREEEENGADVATSARRESRKGVVSNNGAFVREGSRKGDFRDDGVSLEKFKKQDKNLKAYTVKKNVSRESEFMDMERAAFKSLDYEGVIDKPRVSKVDMDERILKLAKWRVLQVIEWIQARERYKSHRIRHVYTAALDALGKARRPVEALNLFHRMLDQMDSYPDIVAYHCIAVTLGQAGHLKELFDVIDIMRSPPKKKFKTEFLEKWDPRLEPDVIVYNSVLNACVRREKWEGAFWVLQQLGQQGQHPSSTTYGLVMEVMLACGKYNLVHDFFKKVQKSYIPNALIYKVLVNTLWKEGKTDEAIMAVEEMENRGIVGNAGLYYDLARCLCSAGRCHEALKQIDKMCKVANKPLVVTYTGLIQACLESGDVESGAYIFNHMKKFCSPNLVTCNIMLKGFLDNGMFEEAKQLFIMLLENSNSIKHEEDYKVKVIPDIYSFNTMLDACAIEKKWEDLEFVYEQMLRYGHHFNGKRHLRMILDARRAGKEELLEMTWEHLVETGRDPPPLIVTEMFCVRLEQGDCAAALSYLVNFAYVESQVFSRKSWSKVLVENAHRFEEHSLDEVVREGNILLAGNENLAVRHLIESCKEFLRAKRSSNEVEVGRIFQTEAALV</sequence>
<keyword evidence="1" id="KW-0677">Repeat</keyword>
<dbReference type="Pfam" id="PF13812">
    <property type="entry name" value="PPR_3"/>
    <property type="match status" value="1"/>
</dbReference>
<feature type="region of interest" description="Disordered" evidence="3">
    <location>
        <begin position="86"/>
        <end position="139"/>
    </location>
</feature>
<dbReference type="STRING" id="4155.A0A022PU76"/>
<feature type="repeat" description="PPR" evidence="2">
    <location>
        <begin position="554"/>
        <end position="588"/>
    </location>
</feature>
<evidence type="ECO:0000256" key="2">
    <source>
        <dbReference type="PROSITE-ProRule" id="PRU00708"/>
    </source>
</evidence>
<dbReference type="SUPFAM" id="SSF48452">
    <property type="entry name" value="TPR-like"/>
    <property type="match status" value="1"/>
</dbReference>
<dbReference type="AlphaFoldDB" id="A0A022PU76"/>
<dbReference type="eggNOG" id="KOG4197">
    <property type="taxonomic scope" value="Eukaryota"/>
</dbReference>
<dbReference type="Gene3D" id="1.25.40.10">
    <property type="entry name" value="Tetratricopeptide repeat domain"/>
    <property type="match status" value="3"/>
</dbReference>
<dbReference type="Pfam" id="PF13041">
    <property type="entry name" value="PPR_2"/>
    <property type="match status" value="1"/>
</dbReference>
<dbReference type="GO" id="GO:0009658">
    <property type="term" value="P:chloroplast organization"/>
    <property type="evidence" value="ECO:0000318"/>
    <property type="project" value="GO_Central"/>
</dbReference>
<evidence type="ECO:0000256" key="3">
    <source>
        <dbReference type="SAM" id="MobiDB-lite"/>
    </source>
</evidence>
<dbReference type="EMBL" id="KI632305">
    <property type="protein sequence ID" value="EYU19069.1"/>
    <property type="molecule type" value="Genomic_DNA"/>
</dbReference>
<dbReference type="InterPro" id="IPR044645">
    <property type="entry name" value="DG1/EMB2279-like"/>
</dbReference>
<evidence type="ECO:0008006" key="6">
    <source>
        <dbReference type="Google" id="ProtNLM"/>
    </source>
</evidence>
<dbReference type="PROSITE" id="PS51375">
    <property type="entry name" value="PPR"/>
    <property type="match status" value="4"/>
</dbReference>
<dbReference type="Proteomes" id="UP000030748">
    <property type="component" value="Unassembled WGS sequence"/>
</dbReference>
<feature type="repeat" description="PPR" evidence="2">
    <location>
        <begin position="507"/>
        <end position="541"/>
    </location>
</feature>
<keyword evidence="5" id="KW-1185">Reference proteome</keyword>
<dbReference type="Pfam" id="PF01535">
    <property type="entry name" value="PPR"/>
    <property type="match status" value="3"/>
</dbReference>
<dbReference type="InterPro" id="IPR002885">
    <property type="entry name" value="PPR_rpt"/>
</dbReference>
<organism evidence="4 5">
    <name type="scientific">Erythranthe guttata</name>
    <name type="common">Yellow monkey flower</name>
    <name type="synonym">Mimulus guttatus</name>
    <dbReference type="NCBI Taxonomy" id="4155"/>
    <lineage>
        <taxon>Eukaryota</taxon>
        <taxon>Viridiplantae</taxon>
        <taxon>Streptophyta</taxon>
        <taxon>Embryophyta</taxon>
        <taxon>Tracheophyta</taxon>
        <taxon>Spermatophyta</taxon>
        <taxon>Magnoliopsida</taxon>
        <taxon>eudicotyledons</taxon>
        <taxon>Gunneridae</taxon>
        <taxon>Pentapetalae</taxon>
        <taxon>asterids</taxon>
        <taxon>lamiids</taxon>
        <taxon>Lamiales</taxon>
        <taxon>Phrymaceae</taxon>
        <taxon>Erythranthe</taxon>
    </lineage>
</organism>
<dbReference type="InterPro" id="IPR011990">
    <property type="entry name" value="TPR-like_helical_dom_sf"/>
</dbReference>
<evidence type="ECO:0000256" key="1">
    <source>
        <dbReference type="ARBA" id="ARBA00022737"/>
    </source>
</evidence>
<feature type="repeat" description="PPR" evidence="2">
    <location>
        <begin position="334"/>
        <end position="368"/>
    </location>
</feature>
<dbReference type="NCBIfam" id="TIGR00756">
    <property type="entry name" value="PPR"/>
    <property type="match status" value="4"/>
</dbReference>
<proteinExistence type="predicted"/>
<evidence type="ECO:0000313" key="5">
    <source>
        <dbReference type="Proteomes" id="UP000030748"/>
    </source>
</evidence>
<accession>A0A022PU76</accession>
<evidence type="ECO:0000313" key="4">
    <source>
        <dbReference type="EMBL" id="EYU19069.1"/>
    </source>
</evidence>
<feature type="repeat" description="PPR" evidence="2">
    <location>
        <begin position="403"/>
        <end position="437"/>
    </location>
</feature>
<gene>
    <name evidence="4" type="ORF">MIMGU_mgv1a001971mg</name>
</gene>
<protein>
    <recommendedName>
        <fullName evidence="6">Pentacotripeptide-repeat region of PRORP domain-containing protein</fullName>
    </recommendedName>
</protein>
<reference evidence="4 5" key="1">
    <citation type="journal article" date="2013" name="Proc. Natl. Acad. Sci. U.S.A.">
        <title>Fine-scale variation in meiotic recombination in Mimulus inferred from population shotgun sequencing.</title>
        <authorList>
            <person name="Hellsten U."/>
            <person name="Wright K.M."/>
            <person name="Jenkins J."/>
            <person name="Shu S."/>
            <person name="Yuan Y."/>
            <person name="Wessler S.R."/>
            <person name="Schmutz J."/>
            <person name="Willis J.H."/>
            <person name="Rokhsar D.S."/>
        </authorList>
    </citation>
    <scope>NUCLEOTIDE SEQUENCE [LARGE SCALE GENOMIC DNA]</scope>
    <source>
        <strain evidence="5">cv. DUN x IM62</strain>
    </source>
</reference>
<dbReference type="GO" id="GO:0009507">
    <property type="term" value="C:chloroplast"/>
    <property type="evidence" value="ECO:0000318"/>
    <property type="project" value="GO_Central"/>
</dbReference>
<dbReference type="PANTHER" id="PTHR46935:SF1">
    <property type="entry name" value="OS01G0674700 PROTEIN"/>
    <property type="match status" value="1"/>
</dbReference>